<dbReference type="PANTHER" id="PTHR33600">
    <property type="entry name" value="PLASTID DIVISION PROTEIN PDV2"/>
    <property type="match status" value="1"/>
</dbReference>
<dbReference type="InterPro" id="IPR038939">
    <property type="entry name" value="PDV1/PDV2"/>
</dbReference>
<dbReference type="GO" id="GO:0010020">
    <property type="term" value="P:chloroplast fission"/>
    <property type="evidence" value="ECO:0007669"/>
    <property type="project" value="InterPro"/>
</dbReference>
<dbReference type="EMBL" id="JACGWO010000009">
    <property type="protein sequence ID" value="KAK4418601.1"/>
    <property type="molecule type" value="Genomic_DNA"/>
</dbReference>
<keyword evidence="1" id="KW-1133">Transmembrane helix</keyword>
<sequence>MMMIVKYSIQCIMNDDSLQILTGKTWDFHARINEKITQNSFSFCSHCSNHGRYCVVADKTKEEREKMIAIRDSLKDLHNNLVYLQRVKSRQKKQRDEALGRLEESRRVVIERISDQWPNKERRVDVIEEINTFLGHQFPKDKGGKVSIFSFLVQTSRFALEFGVMFASIYMTVALCNKKRQQRETINSRMLSSNNIQLDVLCGRG</sequence>
<evidence type="ECO:0000256" key="1">
    <source>
        <dbReference type="SAM" id="Phobius"/>
    </source>
</evidence>
<reference evidence="2" key="2">
    <citation type="journal article" date="2024" name="Plant">
        <title>Genomic evolution and insights into agronomic trait innovations of Sesamum species.</title>
        <authorList>
            <person name="Miao H."/>
            <person name="Wang L."/>
            <person name="Qu L."/>
            <person name="Liu H."/>
            <person name="Sun Y."/>
            <person name="Le M."/>
            <person name="Wang Q."/>
            <person name="Wei S."/>
            <person name="Zheng Y."/>
            <person name="Lin W."/>
            <person name="Duan Y."/>
            <person name="Cao H."/>
            <person name="Xiong S."/>
            <person name="Wang X."/>
            <person name="Wei L."/>
            <person name="Li C."/>
            <person name="Ma Q."/>
            <person name="Ju M."/>
            <person name="Zhao R."/>
            <person name="Li G."/>
            <person name="Mu C."/>
            <person name="Tian Q."/>
            <person name="Mei H."/>
            <person name="Zhang T."/>
            <person name="Gao T."/>
            <person name="Zhang H."/>
        </authorList>
    </citation>
    <scope>NUCLEOTIDE SEQUENCE</scope>
    <source>
        <strain evidence="2">3651</strain>
    </source>
</reference>
<evidence type="ECO:0000313" key="2">
    <source>
        <dbReference type="EMBL" id="KAK4418601.1"/>
    </source>
</evidence>
<organism evidence="2 3">
    <name type="scientific">Sesamum alatum</name>
    <dbReference type="NCBI Taxonomy" id="300844"/>
    <lineage>
        <taxon>Eukaryota</taxon>
        <taxon>Viridiplantae</taxon>
        <taxon>Streptophyta</taxon>
        <taxon>Embryophyta</taxon>
        <taxon>Tracheophyta</taxon>
        <taxon>Spermatophyta</taxon>
        <taxon>Magnoliopsida</taxon>
        <taxon>eudicotyledons</taxon>
        <taxon>Gunneridae</taxon>
        <taxon>Pentapetalae</taxon>
        <taxon>asterids</taxon>
        <taxon>lamiids</taxon>
        <taxon>Lamiales</taxon>
        <taxon>Pedaliaceae</taxon>
        <taxon>Sesamum</taxon>
    </lineage>
</organism>
<keyword evidence="3" id="KW-1185">Reference proteome</keyword>
<dbReference type="PANTHER" id="PTHR33600:SF5">
    <property type="entry name" value="PLASTID DIVISION PROTEIN PDV1"/>
    <property type="match status" value="1"/>
</dbReference>
<name>A0AAE1XV24_9LAMI</name>
<reference evidence="2" key="1">
    <citation type="submission" date="2020-06" db="EMBL/GenBank/DDBJ databases">
        <authorList>
            <person name="Li T."/>
            <person name="Hu X."/>
            <person name="Zhang T."/>
            <person name="Song X."/>
            <person name="Zhang H."/>
            <person name="Dai N."/>
            <person name="Sheng W."/>
            <person name="Hou X."/>
            <person name="Wei L."/>
        </authorList>
    </citation>
    <scope>NUCLEOTIDE SEQUENCE</scope>
    <source>
        <strain evidence="2">3651</strain>
        <tissue evidence="2">Leaf</tissue>
    </source>
</reference>
<keyword evidence="1" id="KW-0472">Membrane</keyword>
<evidence type="ECO:0000313" key="3">
    <source>
        <dbReference type="Proteomes" id="UP001293254"/>
    </source>
</evidence>
<accession>A0AAE1XV24</accession>
<gene>
    <name evidence="2" type="ORF">Salat_2272900</name>
</gene>
<dbReference type="AlphaFoldDB" id="A0AAE1XV24"/>
<keyword evidence="1" id="KW-0812">Transmembrane</keyword>
<protein>
    <submittedName>
        <fullName evidence="2">Uncharacterized protein</fullName>
    </submittedName>
</protein>
<proteinExistence type="predicted"/>
<comment type="caution">
    <text evidence="2">The sequence shown here is derived from an EMBL/GenBank/DDBJ whole genome shotgun (WGS) entry which is preliminary data.</text>
</comment>
<feature type="transmembrane region" description="Helical" evidence="1">
    <location>
        <begin position="158"/>
        <end position="176"/>
    </location>
</feature>
<dbReference type="Proteomes" id="UP001293254">
    <property type="component" value="Unassembled WGS sequence"/>
</dbReference>